<dbReference type="Gene3D" id="3.40.50.1010">
    <property type="entry name" value="5'-nuclease"/>
    <property type="match status" value="1"/>
</dbReference>
<name>A0A858XPQ0_9BACT</name>
<sequence length="141" mass="16385">MTSRAKLVLDTNCLIQSIPQKSRYHVLWQSFVDGTNKLCVSNEILEKYIEILQRLTDNETAEYVVKTILNSPFVELITPFYHFNLITVDPDDNKFVDCAISANAHYIVTNDHHYDVLKDIDFPKVNVVNIQQFCIYLSQEK</sequence>
<dbReference type="Proteomes" id="UP000500949">
    <property type="component" value="Chromosome"/>
</dbReference>
<dbReference type="InterPro" id="IPR029060">
    <property type="entry name" value="PIN-like_dom_sf"/>
</dbReference>
<dbReference type="AlphaFoldDB" id="A0A858XPQ0"/>
<evidence type="ECO:0000313" key="2">
    <source>
        <dbReference type="Proteomes" id="UP000500949"/>
    </source>
</evidence>
<dbReference type="PANTHER" id="PTHR34610">
    <property type="entry name" value="SSL7007 PROTEIN"/>
    <property type="match status" value="1"/>
</dbReference>
<dbReference type="Pfam" id="PF13470">
    <property type="entry name" value="PIN_3"/>
    <property type="match status" value="1"/>
</dbReference>
<dbReference type="PANTHER" id="PTHR34610:SF3">
    <property type="entry name" value="SSL7007 PROTEIN"/>
    <property type="match status" value="1"/>
</dbReference>
<gene>
    <name evidence="1" type="ORF">GKD17_14840</name>
</gene>
<dbReference type="SUPFAM" id="SSF88723">
    <property type="entry name" value="PIN domain-like"/>
    <property type="match status" value="1"/>
</dbReference>
<dbReference type="InterPro" id="IPR002850">
    <property type="entry name" value="PIN_toxin-like"/>
</dbReference>
<dbReference type="RefSeq" id="WP_032935545.1">
    <property type="nucleotide sequence ID" value="NZ_CP046176.1"/>
</dbReference>
<dbReference type="InterPro" id="IPR002716">
    <property type="entry name" value="PIN_dom"/>
</dbReference>
<dbReference type="EMBL" id="CP046176">
    <property type="protein sequence ID" value="QJR77551.1"/>
    <property type="molecule type" value="Genomic_DNA"/>
</dbReference>
<evidence type="ECO:0000313" key="1">
    <source>
        <dbReference type="EMBL" id="QJR77551.1"/>
    </source>
</evidence>
<dbReference type="GeneID" id="93447951"/>
<organism evidence="1 2">
    <name type="scientific">Phocaeicola dorei</name>
    <dbReference type="NCBI Taxonomy" id="357276"/>
    <lineage>
        <taxon>Bacteria</taxon>
        <taxon>Pseudomonadati</taxon>
        <taxon>Bacteroidota</taxon>
        <taxon>Bacteroidia</taxon>
        <taxon>Bacteroidales</taxon>
        <taxon>Bacteroidaceae</taxon>
        <taxon>Phocaeicola</taxon>
    </lineage>
</organism>
<accession>A0A858XPQ0</accession>
<reference evidence="1 2" key="1">
    <citation type="submission" date="2019-11" db="EMBL/GenBank/DDBJ databases">
        <title>Complete genome sequence of Bacteroides dorei DSM 17855.</title>
        <authorList>
            <person name="Russell J.T."/>
        </authorList>
    </citation>
    <scope>NUCLEOTIDE SEQUENCE [LARGE SCALE GENOMIC DNA]</scope>
    <source>
        <strain evidence="1 2">DSM 17855</strain>
    </source>
</reference>
<dbReference type="NCBIfam" id="TIGR00305">
    <property type="entry name" value="putative toxin-antitoxin system toxin component, PIN family"/>
    <property type="match status" value="1"/>
</dbReference>
<protein>
    <submittedName>
        <fullName evidence="1">Putative toxin-antitoxin system toxin component, PIN family</fullName>
    </submittedName>
</protein>
<proteinExistence type="predicted"/>